<gene>
    <name evidence="2" type="ORF">CAL26_23685</name>
</gene>
<comment type="caution">
    <text evidence="2">The sequence shown here is derived from an EMBL/GenBank/DDBJ whole genome shotgun (WGS) entry which is preliminary data.</text>
</comment>
<feature type="compositionally biased region" description="Low complexity" evidence="1">
    <location>
        <begin position="31"/>
        <end position="40"/>
    </location>
</feature>
<dbReference type="EMBL" id="NEVJ01000003">
    <property type="protein sequence ID" value="OZI20499.1"/>
    <property type="molecule type" value="Genomic_DNA"/>
</dbReference>
<protein>
    <submittedName>
        <fullName evidence="2">Uncharacterized protein</fullName>
    </submittedName>
</protein>
<proteinExistence type="predicted"/>
<evidence type="ECO:0000313" key="3">
    <source>
        <dbReference type="Proteomes" id="UP000216857"/>
    </source>
</evidence>
<dbReference type="OrthoDB" id="8695161at2"/>
<evidence type="ECO:0000313" key="2">
    <source>
        <dbReference type="EMBL" id="OZI20499.1"/>
    </source>
</evidence>
<keyword evidence="3" id="KW-1185">Reference proteome</keyword>
<reference evidence="2" key="1">
    <citation type="submission" date="2017-05" db="EMBL/GenBank/DDBJ databases">
        <title>Complete and WGS of Bordetella genogroups.</title>
        <authorList>
            <person name="Spilker T."/>
            <person name="Lipuma J."/>
        </authorList>
    </citation>
    <scope>NUCLEOTIDE SEQUENCE</scope>
    <source>
        <strain evidence="2">AU21707</strain>
    </source>
</reference>
<evidence type="ECO:0000256" key="1">
    <source>
        <dbReference type="SAM" id="MobiDB-lite"/>
    </source>
</evidence>
<dbReference type="AlphaFoldDB" id="A0A261R655"/>
<dbReference type="Proteomes" id="UP000216857">
    <property type="component" value="Unassembled WGS sequence"/>
</dbReference>
<accession>A0A261R655</accession>
<dbReference type="RefSeq" id="WP_094849092.1">
    <property type="nucleotide sequence ID" value="NZ_NEVJ01000003.1"/>
</dbReference>
<sequence>MPTTLSPGLLQSLQVAGQQADQARRQREMMLQQQQQQQQRQGGGINPSMINQFLPKAGGNTALGSTNGMTGTWLPVSQAGGLGGLGGLTAAPGVSLAGSGAATSGIGAGGTLGAFAGGGGTAAGGAAGGSAAASGASLGWPLLAAAVIANESYAKNHGYRRDGADYWKDLATGRVLSQDVDKRWSPMLFGKNDNMGFGHDMSFAADAGSFQFGKAFKDLKDSSLLTGFGLFG</sequence>
<organism evidence="2 3">
    <name type="scientific">Bordetella genomosp. 9</name>
    <dbReference type="NCBI Taxonomy" id="1416803"/>
    <lineage>
        <taxon>Bacteria</taxon>
        <taxon>Pseudomonadati</taxon>
        <taxon>Pseudomonadota</taxon>
        <taxon>Betaproteobacteria</taxon>
        <taxon>Burkholderiales</taxon>
        <taxon>Alcaligenaceae</taxon>
        <taxon>Bordetella</taxon>
    </lineage>
</organism>
<feature type="region of interest" description="Disordered" evidence="1">
    <location>
        <begin position="31"/>
        <end position="51"/>
    </location>
</feature>
<name>A0A261R655_9BORD</name>